<dbReference type="Proteomes" id="UP000192639">
    <property type="component" value="Unassembled WGS sequence"/>
</dbReference>
<keyword evidence="1" id="KW-0812">Transmembrane</keyword>
<evidence type="ECO:0000256" key="2">
    <source>
        <dbReference type="SAM" id="SignalP"/>
    </source>
</evidence>
<keyword evidence="1" id="KW-1133">Transmembrane helix</keyword>
<evidence type="ECO:0000256" key="1">
    <source>
        <dbReference type="SAM" id="Phobius"/>
    </source>
</evidence>
<reference evidence="3 4" key="1">
    <citation type="journal article" date="2017" name="Environ. Microbiol.">
        <title>Decay of the glycolytic pathway and adaptation to intranuclear parasitism within Enterocytozoonidae microsporidia.</title>
        <authorList>
            <person name="Wiredu Boakye D."/>
            <person name="Jaroenlak P."/>
            <person name="Prachumwat A."/>
            <person name="Williams T.A."/>
            <person name="Bateman K.S."/>
            <person name="Itsathitphaisarn O."/>
            <person name="Sritunyalucksana K."/>
            <person name="Paszkiewicz K.H."/>
            <person name="Moore K.A."/>
            <person name="Stentiford G.D."/>
            <person name="Williams B.A."/>
        </authorList>
    </citation>
    <scope>NUCLEOTIDE SEQUENCE [LARGE SCALE GENOMIC DNA]</scope>
    <source>
        <strain evidence="3 4">GB1</strain>
    </source>
</reference>
<keyword evidence="1" id="KW-0472">Membrane</keyword>
<accession>A0A1Y1SA55</accession>
<evidence type="ECO:0000313" key="4">
    <source>
        <dbReference type="Proteomes" id="UP000192639"/>
    </source>
</evidence>
<evidence type="ECO:0000313" key="3">
    <source>
        <dbReference type="EMBL" id="ORD94918.1"/>
    </source>
</evidence>
<feature type="chain" id="PRO_5012327337" evidence="2">
    <location>
        <begin position="20"/>
        <end position="290"/>
    </location>
</feature>
<protein>
    <submittedName>
        <fullName evidence="3">Uncharacterized protein</fullName>
    </submittedName>
</protein>
<proteinExistence type="predicted"/>
<feature type="signal peptide" evidence="2">
    <location>
        <begin position="1"/>
        <end position="19"/>
    </location>
</feature>
<gene>
    <name evidence="3" type="ORF">ECANGB1_1914</name>
</gene>
<name>A0A1Y1SA55_9MICR</name>
<keyword evidence="4" id="KW-1185">Reference proteome</keyword>
<dbReference type="EMBL" id="LWDP01000006">
    <property type="protein sequence ID" value="ORD94918.1"/>
    <property type="molecule type" value="Genomic_DNA"/>
</dbReference>
<keyword evidence="2" id="KW-0732">Signal</keyword>
<comment type="caution">
    <text evidence="3">The sequence shown here is derived from an EMBL/GenBank/DDBJ whole genome shotgun (WGS) entry which is preliminary data.</text>
</comment>
<dbReference type="VEuPathDB" id="MicrosporidiaDB:ECANGB1_1914"/>
<sequence length="290" mass="33573">MWILKKISGIGLLIGSVRADDFDYEEEERKQSIVDETMIKEVHVTSYTVAVEFATPKMIRSVALRSKEAEKVVASFDESTYVYGMDGENKDCLLEDVTKSTRFLVLSSFLELRTNLYKRTLNPNHTVVTAVIKNFIALKPWFKDRLLPTSTVYDCVKLVCRQYAFVSLQELLGVLTKDAGTQKGVDSRYWFEMKAYDPRYNILVETKSNYFMVIRNKKEADQPITGIEMLKESPFAAADTKSEKFRSWWRRHKFAIAFGVVLPLFLVIVIVTVLIKYRREKAKHYTILDL</sequence>
<dbReference type="AlphaFoldDB" id="A0A1Y1SA55"/>
<organism evidence="3 4">
    <name type="scientific">Enterospora canceri</name>
    <dbReference type="NCBI Taxonomy" id="1081671"/>
    <lineage>
        <taxon>Eukaryota</taxon>
        <taxon>Fungi</taxon>
        <taxon>Fungi incertae sedis</taxon>
        <taxon>Microsporidia</taxon>
        <taxon>Enterocytozoonidae</taxon>
        <taxon>Enterospora</taxon>
    </lineage>
</organism>
<feature type="transmembrane region" description="Helical" evidence="1">
    <location>
        <begin position="254"/>
        <end position="275"/>
    </location>
</feature>